<dbReference type="InterPro" id="IPR019734">
    <property type="entry name" value="TPR_rpt"/>
</dbReference>
<reference evidence="1" key="1">
    <citation type="submission" date="2018-06" db="EMBL/GenBank/DDBJ databases">
        <authorList>
            <person name="Zhirakovskaya E."/>
        </authorList>
    </citation>
    <scope>NUCLEOTIDE SEQUENCE</scope>
</reference>
<protein>
    <recommendedName>
        <fullName evidence="2">Tetratricopeptide repeat protein</fullName>
    </recommendedName>
</protein>
<gene>
    <name evidence="1" type="ORF">MNBD_DELTA01-700</name>
</gene>
<dbReference type="EMBL" id="UOEA01000034">
    <property type="protein sequence ID" value="VAV83045.1"/>
    <property type="molecule type" value="Genomic_DNA"/>
</dbReference>
<sequence>MILDAAVEKAIRLTKKCSFKEALAIFETGRCYKDDPVATSYYALCVAAYRKDAKIAANICKNAVRRGFYSPELFLNLGKIYLLAERKDLAIKAFSKGLCVDRAHKGLKKQLKRLGTRRAAPISFLPRGHAINIMIGQLTHKIKQQKQAHAEHIASGRF</sequence>
<dbReference type="PROSITE" id="PS50005">
    <property type="entry name" value="TPR"/>
    <property type="match status" value="1"/>
</dbReference>
<evidence type="ECO:0000313" key="1">
    <source>
        <dbReference type="EMBL" id="VAV83045.1"/>
    </source>
</evidence>
<evidence type="ECO:0008006" key="2">
    <source>
        <dbReference type="Google" id="ProtNLM"/>
    </source>
</evidence>
<proteinExistence type="predicted"/>
<dbReference type="InterPro" id="IPR011990">
    <property type="entry name" value="TPR-like_helical_dom_sf"/>
</dbReference>
<name>A0A3B0RI29_9ZZZZ</name>
<dbReference type="AlphaFoldDB" id="A0A3B0RI29"/>
<organism evidence="1">
    <name type="scientific">hydrothermal vent metagenome</name>
    <dbReference type="NCBI Taxonomy" id="652676"/>
    <lineage>
        <taxon>unclassified sequences</taxon>
        <taxon>metagenomes</taxon>
        <taxon>ecological metagenomes</taxon>
    </lineage>
</organism>
<dbReference type="Gene3D" id="1.25.40.10">
    <property type="entry name" value="Tetratricopeptide repeat domain"/>
    <property type="match status" value="1"/>
</dbReference>
<dbReference type="SUPFAM" id="SSF48452">
    <property type="entry name" value="TPR-like"/>
    <property type="match status" value="1"/>
</dbReference>
<accession>A0A3B0RI29</accession>